<gene>
    <name evidence="1" type="ORF">DRF65_16910</name>
</gene>
<keyword evidence="2" id="KW-1185">Reference proteome</keyword>
<evidence type="ECO:0000313" key="1">
    <source>
        <dbReference type="EMBL" id="REC61175.1"/>
    </source>
</evidence>
<evidence type="ECO:0000313" key="2">
    <source>
        <dbReference type="Proteomes" id="UP000256686"/>
    </source>
</evidence>
<accession>A0A3D9C5N7</accession>
<name>A0A3D9C5N7_9FLAO</name>
<reference evidence="2" key="1">
    <citation type="submission" date="2018-06" db="EMBL/GenBank/DDBJ databases">
        <authorList>
            <person name="Lum Nde A."/>
            <person name="Hugo C."/>
        </authorList>
    </citation>
    <scope>NUCLEOTIDE SEQUENCE [LARGE SCALE GENOMIC DNA]</scope>
    <source>
        <strain evidence="2">1_F178</strain>
    </source>
</reference>
<protein>
    <submittedName>
        <fullName evidence="1">Uncharacterized protein</fullName>
    </submittedName>
</protein>
<organism evidence="1 2">
    <name type="scientific">Chryseobacterium pennae</name>
    <dbReference type="NCBI Taxonomy" id="2258962"/>
    <lineage>
        <taxon>Bacteria</taxon>
        <taxon>Pseudomonadati</taxon>
        <taxon>Bacteroidota</taxon>
        <taxon>Flavobacteriia</taxon>
        <taxon>Flavobacteriales</taxon>
        <taxon>Weeksellaceae</taxon>
        <taxon>Chryseobacterium group</taxon>
        <taxon>Chryseobacterium</taxon>
    </lineage>
</organism>
<sequence>MGKRGRKDGSWKREEGRGKREVLIDERITDLHFNRIKVMRVEIRMGAGGWKREVPIGGRIANLLFNRS</sequence>
<dbReference type="Proteomes" id="UP000256686">
    <property type="component" value="Unassembled WGS sequence"/>
</dbReference>
<dbReference type="AlphaFoldDB" id="A0A3D9C5N7"/>
<comment type="caution">
    <text evidence="1">The sequence shown here is derived from an EMBL/GenBank/DDBJ whole genome shotgun (WGS) entry which is preliminary data.</text>
</comment>
<proteinExistence type="predicted"/>
<dbReference type="EMBL" id="QNVT01000017">
    <property type="protein sequence ID" value="REC61175.1"/>
    <property type="molecule type" value="Genomic_DNA"/>
</dbReference>